<comment type="similarity">
    <text evidence="2">Belongs to the MotA family.</text>
</comment>
<protein>
    <submittedName>
        <fullName evidence="10">Flagellar motor protein</fullName>
    </submittedName>
</protein>
<keyword evidence="5 8" id="KW-0812">Transmembrane</keyword>
<comment type="subcellular location">
    <subcellularLocation>
        <location evidence="1">Cell membrane</location>
        <topology evidence="1">Multi-pass membrane protein</topology>
    </subcellularLocation>
</comment>
<evidence type="ECO:0000259" key="9">
    <source>
        <dbReference type="Pfam" id="PF01618"/>
    </source>
</evidence>
<evidence type="ECO:0000256" key="5">
    <source>
        <dbReference type="ARBA" id="ARBA00022692"/>
    </source>
</evidence>
<evidence type="ECO:0000256" key="4">
    <source>
        <dbReference type="ARBA" id="ARBA00022475"/>
    </source>
</evidence>
<evidence type="ECO:0000256" key="7">
    <source>
        <dbReference type="ARBA" id="ARBA00023136"/>
    </source>
</evidence>
<accession>A0A497E675</accession>
<dbReference type="EMBL" id="QMPZ01000065">
    <property type="protein sequence ID" value="RLE09065.1"/>
    <property type="molecule type" value="Genomic_DNA"/>
</dbReference>
<evidence type="ECO:0000256" key="6">
    <source>
        <dbReference type="ARBA" id="ARBA00022989"/>
    </source>
</evidence>
<evidence type="ECO:0000256" key="2">
    <source>
        <dbReference type="ARBA" id="ARBA00008038"/>
    </source>
</evidence>
<comment type="caution">
    <text evidence="10">The sequence shown here is derived from an EMBL/GenBank/DDBJ whole genome shotgun (WGS) entry which is preliminary data.</text>
</comment>
<keyword evidence="6 8" id="KW-1133">Transmembrane helix</keyword>
<evidence type="ECO:0000313" key="10">
    <source>
        <dbReference type="EMBL" id="RLE09065.1"/>
    </source>
</evidence>
<dbReference type="AlphaFoldDB" id="A0A497E675"/>
<dbReference type="GO" id="GO:0006935">
    <property type="term" value="P:chemotaxis"/>
    <property type="evidence" value="ECO:0007669"/>
    <property type="project" value="InterPro"/>
</dbReference>
<dbReference type="GO" id="GO:0071978">
    <property type="term" value="P:bacterial-type flagellum-dependent swarming motility"/>
    <property type="evidence" value="ECO:0007669"/>
    <property type="project" value="InterPro"/>
</dbReference>
<dbReference type="InterPro" id="IPR002898">
    <property type="entry name" value="MotA_ExbB_proton_chnl"/>
</dbReference>
<keyword evidence="10" id="KW-0969">Cilium</keyword>
<keyword evidence="4" id="KW-1003">Cell membrane</keyword>
<proteinExistence type="inferred from homology"/>
<name>A0A497E675_UNCAE</name>
<evidence type="ECO:0000313" key="11">
    <source>
        <dbReference type="Proteomes" id="UP000279422"/>
    </source>
</evidence>
<dbReference type="NCBIfam" id="NF006583">
    <property type="entry name" value="PRK09109.1"/>
    <property type="match status" value="1"/>
</dbReference>
<dbReference type="GO" id="GO:0005886">
    <property type="term" value="C:plasma membrane"/>
    <property type="evidence" value="ECO:0007669"/>
    <property type="project" value="UniProtKB-SubCell"/>
</dbReference>
<evidence type="ECO:0000256" key="3">
    <source>
        <dbReference type="ARBA" id="ARBA00022448"/>
    </source>
</evidence>
<gene>
    <name evidence="10" type="ORF">DRJ00_05150</name>
</gene>
<evidence type="ECO:0000256" key="1">
    <source>
        <dbReference type="ARBA" id="ARBA00004651"/>
    </source>
</evidence>
<feature type="transmembrane region" description="Helical" evidence="8">
    <location>
        <begin position="6"/>
        <end position="30"/>
    </location>
</feature>
<keyword evidence="10" id="KW-0282">Flagellum</keyword>
<reference evidence="10 11" key="1">
    <citation type="submission" date="2018-06" db="EMBL/GenBank/DDBJ databases">
        <title>Extensive metabolic versatility and redundancy in microbially diverse, dynamic hydrothermal sediments.</title>
        <authorList>
            <person name="Dombrowski N."/>
            <person name="Teske A."/>
            <person name="Baker B.J."/>
        </authorList>
    </citation>
    <scope>NUCLEOTIDE SEQUENCE [LARGE SCALE GENOMIC DNA]</scope>
    <source>
        <strain evidence="10">B47_G16</strain>
    </source>
</reference>
<dbReference type="InterPro" id="IPR047055">
    <property type="entry name" value="MotA-like"/>
</dbReference>
<keyword evidence="10" id="KW-0966">Cell projection</keyword>
<dbReference type="InterPro" id="IPR000540">
    <property type="entry name" value="Flag_MotA_CS"/>
</dbReference>
<feature type="domain" description="MotA/TolQ/ExbB proton channel" evidence="9">
    <location>
        <begin position="101"/>
        <end position="218"/>
    </location>
</feature>
<dbReference type="PROSITE" id="PS01307">
    <property type="entry name" value="MOTA"/>
    <property type="match status" value="1"/>
</dbReference>
<dbReference type="Pfam" id="PF01618">
    <property type="entry name" value="MotA_ExbB"/>
    <property type="match status" value="1"/>
</dbReference>
<organism evidence="10 11">
    <name type="scientific">Aerophobetes bacterium</name>
    <dbReference type="NCBI Taxonomy" id="2030807"/>
    <lineage>
        <taxon>Bacteria</taxon>
        <taxon>Candidatus Aerophobota</taxon>
    </lineage>
</organism>
<keyword evidence="7 8" id="KW-0472">Membrane</keyword>
<dbReference type="PANTHER" id="PTHR30433">
    <property type="entry name" value="CHEMOTAXIS PROTEIN MOTA"/>
    <property type="match status" value="1"/>
</dbReference>
<keyword evidence="3" id="KW-0813">Transport</keyword>
<dbReference type="Proteomes" id="UP000279422">
    <property type="component" value="Unassembled WGS sequence"/>
</dbReference>
<feature type="transmembrane region" description="Helical" evidence="8">
    <location>
        <begin position="180"/>
        <end position="203"/>
    </location>
</feature>
<dbReference type="PANTHER" id="PTHR30433:SF2">
    <property type="entry name" value="MOTILITY PROTEIN A"/>
    <property type="match status" value="1"/>
</dbReference>
<feature type="transmembrane region" description="Helical" evidence="8">
    <location>
        <begin position="144"/>
        <end position="168"/>
    </location>
</feature>
<sequence length="257" mass="28189">MDFTTLIGIASGVGLVLVAIFMGGGISIFINIPSMMITFGGTLGATLINFPFSKVMGVLRVVKNAFFYREISPDEVIKQLVDFATIARREGVLALEQRISSLNDPFLQKGLQLAVDGTPPETIREILRTDIDYLASRHKVGQEIFNAMGTYAPAFGMIGTLIGLIQMLRTLDDPSKIGQGMATALLTTFYGALFANLICLPIAGKLKVRSEEEILSRELIVEGILSIQSGDNPRIVEEKLKAFIAPRLREKIKVERR</sequence>
<evidence type="ECO:0000256" key="8">
    <source>
        <dbReference type="SAM" id="Phobius"/>
    </source>
</evidence>